<evidence type="ECO:0000259" key="5">
    <source>
        <dbReference type="PROSITE" id="PS50853"/>
    </source>
</evidence>
<evidence type="ECO:0000256" key="1">
    <source>
        <dbReference type="ARBA" id="ARBA00023295"/>
    </source>
</evidence>
<keyword evidence="2" id="KW-0624">Polysaccharide degradation</keyword>
<evidence type="ECO:0000256" key="2">
    <source>
        <dbReference type="ARBA" id="ARBA00023326"/>
    </source>
</evidence>
<feature type="compositionally biased region" description="Low complexity" evidence="3">
    <location>
        <begin position="334"/>
        <end position="369"/>
    </location>
</feature>
<dbReference type="PROSITE" id="PS50853">
    <property type="entry name" value="FN3"/>
    <property type="match status" value="1"/>
</dbReference>
<dbReference type="GO" id="GO:0000272">
    <property type="term" value="P:polysaccharide catabolic process"/>
    <property type="evidence" value="ECO:0007669"/>
    <property type="project" value="UniProtKB-KW"/>
</dbReference>
<evidence type="ECO:0000256" key="3">
    <source>
        <dbReference type="SAM" id="MobiDB-lite"/>
    </source>
</evidence>
<proteinExistence type="predicted"/>
<name>A0A7W7I097_9ACTN</name>
<dbReference type="Gene3D" id="2.60.40.10">
    <property type="entry name" value="Immunoglobulins"/>
    <property type="match status" value="2"/>
</dbReference>
<evidence type="ECO:0000313" key="6">
    <source>
        <dbReference type="EMBL" id="MBB4764019.1"/>
    </source>
</evidence>
<keyword evidence="1" id="KW-0378">Hydrolase</keyword>
<organism evidence="6 7">
    <name type="scientific">Actinoplanes digitatis</name>
    <dbReference type="NCBI Taxonomy" id="1868"/>
    <lineage>
        <taxon>Bacteria</taxon>
        <taxon>Bacillati</taxon>
        <taxon>Actinomycetota</taxon>
        <taxon>Actinomycetes</taxon>
        <taxon>Micromonosporales</taxon>
        <taxon>Micromonosporaceae</taxon>
        <taxon>Actinoplanes</taxon>
    </lineage>
</organism>
<dbReference type="InterPro" id="IPR036116">
    <property type="entry name" value="FN3_sf"/>
</dbReference>
<keyword evidence="1" id="KW-0326">Glycosidase</keyword>
<feature type="chain" id="PRO_5030678978" description="Fibronectin type-III domain-containing protein" evidence="4">
    <location>
        <begin position="31"/>
        <end position="1125"/>
    </location>
</feature>
<keyword evidence="7" id="KW-1185">Reference proteome</keyword>
<dbReference type="EMBL" id="JACHNH010000001">
    <property type="protein sequence ID" value="MBB4764019.1"/>
    <property type="molecule type" value="Genomic_DNA"/>
</dbReference>
<comment type="caution">
    <text evidence="6">The sequence shown here is derived from an EMBL/GenBank/DDBJ whole genome shotgun (WGS) entry which is preliminary data.</text>
</comment>
<dbReference type="SMART" id="SM00060">
    <property type="entry name" value="FN3"/>
    <property type="match status" value="3"/>
</dbReference>
<evidence type="ECO:0000313" key="7">
    <source>
        <dbReference type="Proteomes" id="UP000578112"/>
    </source>
</evidence>
<protein>
    <recommendedName>
        <fullName evidence="5">Fibronectin type-III domain-containing protein</fullName>
    </recommendedName>
</protein>
<keyword evidence="2" id="KW-0119">Carbohydrate metabolism</keyword>
<feature type="compositionally biased region" description="Pro residues" evidence="3">
    <location>
        <begin position="311"/>
        <end position="333"/>
    </location>
</feature>
<keyword evidence="4" id="KW-0732">Signal</keyword>
<evidence type="ECO:0000256" key="4">
    <source>
        <dbReference type="SAM" id="SignalP"/>
    </source>
</evidence>
<reference evidence="6 7" key="1">
    <citation type="submission" date="2020-08" db="EMBL/GenBank/DDBJ databases">
        <title>Sequencing the genomes of 1000 actinobacteria strains.</title>
        <authorList>
            <person name="Klenk H.-P."/>
        </authorList>
    </citation>
    <scope>NUCLEOTIDE SEQUENCE [LARGE SCALE GENOMIC DNA]</scope>
    <source>
        <strain evidence="6 7">DSM 43149</strain>
    </source>
</reference>
<dbReference type="GO" id="GO:0016798">
    <property type="term" value="F:hydrolase activity, acting on glycosyl bonds"/>
    <property type="evidence" value="ECO:0007669"/>
    <property type="project" value="UniProtKB-KW"/>
</dbReference>
<gene>
    <name evidence="6" type="ORF">BJ971_004575</name>
</gene>
<dbReference type="Proteomes" id="UP000578112">
    <property type="component" value="Unassembled WGS sequence"/>
</dbReference>
<dbReference type="AlphaFoldDB" id="A0A7W7I097"/>
<dbReference type="InterPro" id="IPR013783">
    <property type="entry name" value="Ig-like_fold"/>
</dbReference>
<dbReference type="InterPro" id="IPR003961">
    <property type="entry name" value="FN3_dom"/>
</dbReference>
<feature type="region of interest" description="Disordered" evidence="3">
    <location>
        <begin position="308"/>
        <end position="373"/>
    </location>
</feature>
<dbReference type="RefSeq" id="WP_184995256.1">
    <property type="nucleotide sequence ID" value="NZ_BOMK01000024.1"/>
</dbReference>
<feature type="domain" description="Fibronectin type-III" evidence="5">
    <location>
        <begin position="122"/>
        <end position="220"/>
    </location>
</feature>
<dbReference type="SUPFAM" id="SSF49265">
    <property type="entry name" value="Fibronectin type III"/>
    <property type="match status" value="2"/>
</dbReference>
<accession>A0A7W7I097</accession>
<sequence>MDARRLLTKVSFGLLGAAVIVVGTPNAVYAAAPAAPTSFTVARAGDDVKKINVGWKAVPGAHHYVVESVAGNVETVVNVPSTSLSYTVDAPDVCSNYKIRVGAADAAGNTSSTTYWTLKSLAPTYVGGVVNGREDNGTTVTESWTAPSWGGYTPLTGYHVVFTRISDGVVLVDKTTKDTTFRYEGADPARVYNLSVTSANEFGECATAKSTIDRYRPADPTGLVLQRRADAAGTVELVWQPAPSGPAPTYYLVSYGTDKITKSLRVDAPATSATLTLDIAKSWMVEVRAYNAIGGSNAVTGTVPVWVPTTTPAPTPPTSQPTPPVTPGDPTPSAPAATDPAETPGTPATEPADGSTTSTTTVNTGNDRTPPTITTTLSVAPKNGWFHTPVTIHFTCTDSGSAIATCPADLLADKDGVSQRFSGTAADAAGNTATVTQALSIDQTPPVVVTNVSGTKGTDGWYTSAPSITFTCTDTVSGQNTVSVCPTGTTVTKDGANQKFTGTAWDKAGNFATDTVTISVDRVAPVITATVTGDTNADGWYTTAPTVHFTCTDTGSGVADCPEDRKVTKDDVSQEITGTVVDKAGNSASTSVTLSVDQAAPSIAATVIGTASEDGWYKSNPTVHFTCDDAGSGIATCPADVTVNGEGADQAVTGTSVDRAGNTSTTTVLVDVDRTAPVITATVAGAANADGWYTAATTVHFTCTDTGSGIAVCPEDTEVTEDGKAQTLSGIAVDRAGNTAEASVTLNADLTAPEITATVIGDANADGWYKTAPTVHFTCTDAAAGIASCPADAPVDLEGTSKVVAGTAVDKVGHVKTASVTLNVDRTAPAIKATVVETANAGGWYKTAPTVHFTCTDTGSGIATCPADTTVTTNGAAQKISGTAVDKAGNTATAAVSVNVDLVAPEIAATVDGTKNAAGWYKTAPTVRYACTDTVSAVAACPAAKAVTTEGAAISVAGTGTDKAGNGTTSTLALNVDKTAPAVSVAGVTNGARYGAEGVPSATCRTADQVSGVATEATATTSNNDLGVHTVVCSGGVDKAGNAAAPVSVSYTVQASDAWLLKLTREYLGSGQDAALKDFESALAKNNYSNYRAKVIVNSVGKNPPLSAGEAATLLYWSVVLDLRN</sequence>
<feature type="signal peptide" evidence="4">
    <location>
        <begin position="1"/>
        <end position="30"/>
    </location>
</feature>